<dbReference type="InterPro" id="IPR019254">
    <property type="entry name" value="DUF2250"/>
</dbReference>
<name>A0A8F5GVZ3_9CREN</name>
<dbReference type="AlphaFoldDB" id="A0A8F5GVZ3"/>
<dbReference type="EMBL" id="CP077715">
    <property type="protein sequence ID" value="QXJ31529.1"/>
    <property type="molecule type" value="Genomic_DNA"/>
</dbReference>
<dbReference type="PIRSF" id="PIRSF037213">
    <property type="entry name" value="UCP037213"/>
    <property type="match status" value="1"/>
</dbReference>
<protein>
    <recommendedName>
        <fullName evidence="3">DUF2250 domain-containing protein</fullName>
    </recommendedName>
</protein>
<evidence type="ECO:0008006" key="3">
    <source>
        <dbReference type="Google" id="ProtNLM"/>
    </source>
</evidence>
<gene>
    <name evidence="1" type="ORF">J5U21_01179</name>
</gene>
<dbReference type="Pfam" id="PF10007">
    <property type="entry name" value="DUF2250"/>
    <property type="match status" value="2"/>
</dbReference>
<dbReference type="InterPro" id="IPR017139">
    <property type="entry name" value="UCP037213"/>
</dbReference>
<organism evidence="1 2">
    <name type="scientific">Saccharolobus shibatae</name>
    <dbReference type="NCBI Taxonomy" id="2286"/>
    <lineage>
        <taxon>Archaea</taxon>
        <taxon>Thermoproteota</taxon>
        <taxon>Thermoprotei</taxon>
        <taxon>Sulfolobales</taxon>
        <taxon>Sulfolobaceae</taxon>
        <taxon>Saccharolobus</taxon>
    </lineage>
</organism>
<dbReference type="GeneID" id="65559699"/>
<proteinExistence type="predicted"/>
<dbReference type="RefSeq" id="WP_218261367.1">
    <property type="nucleotide sequence ID" value="NZ_CP077715.1"/>
</dbReference>
<accession>A0A8F5GVZ3</accession>
<dbReference type="Proteomes" id="UP000693941">
    <property type="component" value="Chromosome"/>
</dbReference>
<sequence length="213" mass="24878">MSDKEELSAKLRIILRDTRYLTILKHLKIANIDYGKSIMLNTKIPLAEIVEILDDLEKLGLIERVHGATLKNTEAKFKLSSEVHKHHTYYKLTREGDHLLRHLEDRMLIDAYMDIVKNDNLALNILRLADELNADHALTYAKLTHKRLEEITPKIEELVKMGLLEEKNSKIIKFADRKAKPKKETRTHHKYYGLSRIGELVVREMKRRGILPK</sequence>
<evidence type="ECO:0000313" key="2">
    <source>
        <dbReference type="Proteomes" id="UP000693941"/>
    </source>
</evidence>
<reference evidence="1" key="1">
    <citation type="journal article" date="2021" name="Environ. Microbiol.">
        <title>New insights into the diversity and evolution of the archaeal mobilome from three complete genomes of Saccharolobus shibatae.</title>
        <authorList>
            <person name="Medvedeva S."/>
            <person name="Brandt D."/>
            <person name="Cvirkaite-Krupovic V."/>
            <person name="Liu Y."/>
            <person name="Severinov K."/>
            <person name="Ishino S."/>
            <person name="Ishino Y."/>
            <person name="Prangishvili D."/>
            <person name="Kalinowski J."/>
            <person name="Krupovic M."/>
        </authorList>
    </citation>
    <scope>NUCLEOTIDE SEQUENCE</scope>
    <source>
        <strain evidence="1">BEU9</strain>
    </source>
</reference>
<evidence type="ECO:0000313" key="1">
    <source>
        <dbReference type="EMBL" id="QXJ31529.1"/>
    </source>
</evidence>